<organism evidence="2 3">
    <name type="scientific">Fannyhessea vaginae PB189-T1-4</name>
    <dbReference type="NCBI Taxonomy" id="866774"/>
    <lineage>
        <taxon>Bacteria</taxon>
        <taxon>Bacillati</taxon>
        <taxon>Actinomycetota</taxon>
        <taxon>Coriobacteriia</taxon>
        <taxon>Coriobacteriales</taxon>
        <taxon>Atopobiaceae</taxon>
        <taxon>Fannyhessea</taxon>
    </lineage>
</organism>
<dbReference type="Proteomes" id="UP000004431">
    <property type="component" value="Unassembled WGS sequence"/>
</dbReference>
<gene>
    <name evidence="2" type="ORF">HMPREF9248_0759</name>
</gene>
<dbReference type="Gene3D" id="3.20.20.70">
    <property type="entry name" value="Aldolase class I"/>
    <property type="match status" value="1"/>
</dbReference>
<evidence type="ECO:0000259" key="1">
    <source>
        <dbReference type="Pfam" id="PF01207"/>
    </source>
</evidence>
<keyword evidence="3" id="KW-1185">Reference proteome</keyword>
<dbReference type="PANTHER" id="PTHR45846:SF1">
    <property type="entry name" value="TRNA-DIHYDROURIDINE(47) SYNTHASE [NAD(P)(+)]-LIKE"/>
    <property type="match status" value="1"/>
</dbReference>
<dbReference type="EMBL" id="AEDQ01000003">
    <property type="protein sequence ID" value="EFL44723.1"/>
    <property type="molecule type" value="Genomic_DNA"/>
</dbReference>
<name>A0ABN0B1T8_9ACTN</name>
<dbReference type="PANTHER" id="PTHR45846">
    <property type="entry name" value="TRNA-DIHYDROURIDINE(47) SYNTHASE [NAD(P)(+)]-LIKE"/>
    <property type="match status" value="1"/>
</dbReference>
<evidence type="ECO:0000313" key="3">
    <source>
        <dbReference type="Proteomes" id="UP000004431"/>
    </source>
</evidence>
<dbReference type="InterPro" id="IPR035587">
    <property type="entry name" value="DUS-like_FMN-bd"/>
</dbReference>
<dbReference type="InterPro" id="IPR013785">
    <property type="entry name" value="Aldolase_TIM"/>
</dbReference>
<dbReference type="Gene3D" id="1.10.1200.80">
    <property type="entry name" value="Putative flavin oxidoreducatase, domain 2"/>
    <property type="match status" value="1"/>
</dbReference>
<reference evidence="2 3" key="1">
    <citation type="submission" date="2010-08" db="EMBL/GenBank/DDBJ databases">
        <authorList>
            <person name="Durkin A.S."/>
            <person name="Madupu R."/>
            <person name="Torralba M."/>
            <person name="Gillis M."/>
            <person name="Methe B."/>
            <person name="Sutton G."/>
            <person name="Nelson K.E."/>
        </authorList>
    </citation>
    <scope>NUCLEOTIDE SEQUENCE [LARGE SCALE GENOMIC DNA]</scope>
    <source>
        <strain evidence="2 3">PB189-T1-4</strain>
    </source>
</reference>
<sequence length="456" mass="48856">MHAPFVSPQVDTRAVVQLIQTYAPQAELCAWNDVVSNAAISQGAMTHAANATQLAPLSRDDIPGAFAKHPFVAAPMASVSDKSYRIVNECAGAGFAYSEMVSVAGLHYDSDKTWDLICPSDVEKPLVVQLFGSKPDQFRAAAARIAERLSDRLLFFDVNMACPVAKVTKKGEGSALMCTPEKAADIVRALCAETSVAVTCKIRRGYEQGNETASEFARVLEDAGAAAITVHGRYAKQLYSGNSCDACIERVARAISVPTIASGDILTPERACTLASIPGVAGVMIARGTYGNPWIFSDAYTLFSQLQQANTHDSASNVVVCADTAMPFARDADELTDMSADVSTLVPFRRSTPARIAAMRLSVHLLAAHGSHMARARSIMSWYLAAFPHAKAWRARFMTCKTLGDFLACINELEDSVCTSDTVCAINNKHVDTTVVDPSSSSLQASVFLDGSHERS</sequence>
<proteinExistence type="predicted"/>
<dbReference type="RefSeq" id="WP_006303498.1">
    <property type="nucleotide sequence ID" value="NZ_AEDQ01000003.1"/>
</dbReference>
<dbReference type="Pfam" id="PF01207">
    <property type="entry name" value="Dus"/>
    <property type="match status" value="1"/>
</dbReference>
<accession>A0ABN0B1T8</accession>
<protein>
    <submittedName>
        <fullName evidence="2">TIM-barrel protein, nifR3 family</fullName>
    </submittedName>
</protein>
<dbReference type="CDD" id="cd02801">
    <property type="entry name" value="DUS_like_FMN"/>
    <property type="match status" value="1"/>
</dbReference>
<dbReference type="SUPFAM" id="SSF51395">
    <property type="entry name" value="FMN-linked oxidoreductases"/>
    <property type="match status" value="1"/>
</dbReference>
<comment type="caution">
    <text evidence="2">The sequence shown here is derived from an EMBL/GenBank/DDBJ whole genome shotgun (WGS) entry which is preliminary data.</text>
</comment>
<feature type="domain" description="DUS-like FMN-binding" evidence="1">
    <location>
        <begin position="73"/>
        <end position="311"/>
    </location>
</feature>
<evidence type="ECO:0000313" key="2">
    <source>
        <dbReference type="EMBL" id="EFL44723.1"/>
    </source>
</evidence>
<dbReference type="InterPro" id="IPR024036">
    <property type="entry name" value="tRNA-dHydroUridine_Synthase_C"/>
</dbReference>